<feature type="region of interest" description="Disordered" evidence="1">
    <location>
        <begin position="234"/>
        <end position="343"/>
    </location>
</feature>
<organism evidence="4 5">
    <name type="scientific">Heterocephalus glaber</name>
    <name type="common">Naked mole rat</name>
    <dbReference type="NCBI Taxonomy" id="10181"/>
    <lineage>
        <taxon>Eukaryota</taxon>
        <taxon>Metazoa</taxon>
        <taxon>Chordata</taxon>
        <taxon>Craniata</taxon>
        <taxon>Vertebrata</taxon>
        <taxon>Euteleostomi</taxon>
        <taxon>Mammalia</taxon>
        <taxon>Eutheria</taxon>
        <taxon>Euarchontoglires</taxon>
        <taxon>Glires</taxon>
        <taxon>Rodentia</taxon>
        <taxon>Hystricomorpha</taxon>
        <taxon>Bathyergidae</taxon>
        <taxon>Heterocephalus</taxon>
    </lineage>
</organism>
<dbReference type="GO" id="GO:0004888">
    <property type="term" value="F:transmembrane signaling receptor activity"/>
    <property type="evidence" value="ECO:0007669"/>
    <property type="project" value="InterPro"/>
</dbReference>
<dbReference type="CTD" id="6693"/>
<feature type="compositionally biased region" description="Low complexity" evidence="1">
    <location>
        <begin position="322"/>
        <end position="338"/>
    </location>
</feature>
<keyword evidence="3" id="KW-0732">Signal</keyword>
<reference evidence="5" key="1">
    <citation type="submission" date="2025-08" db="UniProtKB">
        <authorList>
            <consortium name="RefSeq"/>
        </authorList>
    </citation>
    <scope>IDENTIFICATION</scope>
</reference>
<dbReference type="AlphaFoldDB" id="A0AAX6PQ13"/>
<dbReference type="InterPro" id="IPR038829">
    <property type="entry name" value="Leukosialin"/>
</dbReference>
<feature type="transmembrane region" description="Helical" evidence="2">
    <location>
        <begin position="344"/>
        <end position="367"/>
    </location>
</feature>
<evidence type="ECO:0000313" key="4">
    <source>
        <dbReference type="Proteomes" id="UP000694906"/>
    </source>
</evidence>
<feature type="compositionally biased region" description="Low complexity" evidence="1">
    <location>
        <begin position="234"/>
        <end position="245"/>
    </location>
</feature>
<dbReference type="GO" id="GO:2000404">
    <property type="term" value="P:regulation of T cell migration"/>
    <property type="evidence" value="ECO:0007669"/>
    <property type="project" value="InterPro"/>
</dbReference>
<dbReference type="PANTHER" id="PTHR35265">
    <property type="entry name" value="LEUKOSIALIN"/>
    <property type="match status" value="1"/>
</dbReference>
<accession>A0AAX6PQ13</accession>
<evidence type="ECO:0000256" key="2">
    <source>
        <dbReference type="SAM" id="Phobius"/>
    </source>
</evidence>
<dbReference type="RefSeq" id="XP_004856207.2">
    <property type="nucleotide sequence ID" value="XM_004856150.3"/>
</dbReference>
<dbReference type="GO" id="GO:0009897">
    <property type="term" value="C:external side of plasma membrane"/>
    <property type="evidence" value="ECO:0007669"/>
    <property type="project" value="TreeGrafter"/>
</dbReference>
<keyword evidence="4" id="KW-1185">Reference proteome</keyword>
<feature type="compositionally biased region" description="Low complexity" evidence="1">
    <location>
        <begin position="275"/>
        <end position="315"/>
    </location>
</feature>
<protein>
    <submittedName>
        <fullName evidence="5">Leukosialin isoform X1</fullName>
    </submittedName>
</protein>
<dbReference type="GO" id="GO:0031072">
    <property type="term" value="F:heat shock protein binding"/>
    <property type="evidence" value="ECO:0007669"/>
    <property type="project" value="TreeGrafter"/>
</dbReference>
<feature type="signal peptide" evidence="3">
    <location>
        <begin position="1"/>
        <end position="25"/>
    </location>
</feature>
<keyword evidence="2" id="KW-0472">Membrane</keyword>
<dbReference type="GO" id="GO:0050863">
    <property type="term" value="P:regulation of T cell activation"/>
    <property type="evidence" value="ECO:0007669"/>
    <property type="project" value="InterPro"/>
</dbReference>
<dbReference type="GO" id="GO:0007166">
    <property type="term" value="P:cell surface receptor signaling pathway"/>
    <property type="evidence" value="ECO:0007669"/>
    <property type="project" value="TreeGrafter"/>
</dbReference>
<dbReference type="KEGG" id="hgl:101719066"/>
<keyword evidence="2" id="KW-0812">Transmembrane</keyword>
<dbReference type="GO" id="GO:0050776">
    <property type="term" value="P:regulation of immune response"/>
    <property type="evidence" value="ECO:0007669"/>
    <property type="project" value="TreeGrafter"/>
</dbReference>
<keyword evidence="2" id="KW-1133">Transmembrane helix</keyword>
<gene>
    <name evidence="5" type="primary">Spn</name>
</gene>
<evidence type="ECO:0000313" key="5">
    <source>
        <dbReference type="RefSeq" id="XP_004856207.2"/>
    </source>
</evidence>
<proteinExistence type="predicted"/>
<feature type="compositionally biased region" description="Polar residues" evidence="1">
    <location>
        <begin position="246"/>
        <end position="274"/>
    </location>
</feature>
<feature type="compositionally biased region" description="Polar residues" evidence="1">
    <location>
        <begin position="135"/>
        <end position="158"/>
    </location>
</feature>
<dbReference type="PANTHER" id="PTHR35265:SF1">
    <property type="entry name" value="LEUKOSIALIN"/>
    <property type="match status" value="1"/>
</dbReference>
<feature type="chain" id="PRO_5043511857" evidence="3">
    <location>
        <begin position="26"/>
        <end position="492"/>
    </location>
</feature>
<evidence type="ECO:0000256" key="3">
    <source>
        <dbReference type="SAM" id="SignalP"/>
    </source>
</evidence>
<dbReference type="Proteomes" id="UP000694906">
    <property type="component" value="Unplaced"/>
</dbReference>
<sequence length="492" mass="50351">MQEFPLWAPHIVSCLSLALGPQASSQGPTSPPCERTEGCSRMQGGVGGARVHFLSFWGPVPPVVPEPPQELVWSAQPCAVSPKLLGSQLLLMPAALEMALLLLFFGSFWSPLVSPQETLLMPILGNSTSLVSDSATSMEPVTRASSEHSASNQVSTPAPSTPFRDSEVPSLGSSVGASTGPAVSEPAPSKVDSTQKPSELEISSATSGPAVPVAVSSQGHPTVTGAAMAFTSVETSGGTSESSVTMATNSLETSSGPPVTMATRSVDTSSGASGTSVTMTTSSPEPSSGTSGPPVSMTISSPVTSNVASSSPVSTIKVSMVTTPKPSTSTSTEPSTSPGQGRKGMMLVPLLVTLLVVMVLVALFLLWRQRQKRRTGVLTLSGGGKHNGVVNAWAGPAQVPDEEAVTAAVGGPLGDKGSGVPETEGSAQWPMLTTFFSRRKSHQGSLAMEELKSGQGPCLQGEEEPLVGSKDEAVEDPAPEGPATDRAAPQWL</sequence>
<feature type="region of interest" description="Disordered" evidence="1">
    <location>
        <begin position="446"/>
        <end position="492"/>
    </location>
</feature>
<feature type="compositionally biased region" description="Polar residues" evidence="1">
    <location>
        <begin position="191"/>
        <end position="207"/>
    </location>
</feature>
<name>A0AAX6PQ13_HETGA</name>
<dbReference type="GeneID" id="101719066"/>
<feature type="region of interest" description="Disordered" evidence="1">
    <location>
        <begin position="135"/>
        <end position="218"/>
    </location>
</feature>
<evidence type="ECO:0000256" key="1">
    <source>
        <dbReference type="SAM" id="MobiDB-lite"/>
    </source>
</evidence>
<dbReference type="GO" id="GO:0042742">
    <property type="term" value="P:defense response to bacterium"/>
    <property type="evidence" value="ECO:0007669"/>
    <property type="project" value="TreeGrafter"/>
</dbReference>